<dbReference type="Gene3D" id="1.20.140.70">
    <property type="entry name" value="Oligopeptidase f, N-terminal domain"/>
    <property type="match status" value="1"/>
</dbReference>
<keyword evidence="1 6" id="KW-0645">Protease</keyword>
<evidence type="ECO:0000256" key="2">
    <source>
        <dbReference type="ARBA" id="ARBA00022723"/>
    </source>
</evidence>
<dbReference type="InterPro" id="IPR011977">
    <property type="entry name" value="Pept_M3B_clade3"/>
</dbReference>
<feature type="domain" description="Oligopeptidase F N-terminal" evidence="8">
    <location>
        <begin position="128"/>
        <end position="186"/>
    </location>
</feature>
<evidence type="ECO:0000313" key="9">
    <source>
        <dbReference type="EMBL" id="EFH81453.1"/>
    </source>
</evidence>
<keyword evidence="3 6" id="KW-0378">Hydrolase</keyword>
<keyword evidence="2 6" id="KW-0479">Metal-binding</keyword>
<dbReference type="GO" id="GO:0004222">
    <property type="term" value="F:metalloendopeptidase activity"/>
    <property type="evidence" value="ECO:0007669"/>
    <property type="project" value="InterPro"/>
</dbReference>
<name>D6U4M3_KTERA</name>
<evidence type="ECO:0000313" key="10">
    <source>
        <dbReference type="Proteomes" id="UP000004508"/>
    </source>
</evidence>
<dbReference type="CDD" id="cd09607">
    <property type="entry name" value="M3B_PepF"/>
    <property type="match status" value="1"/>
</dbReference>
<dbReference type="InterPro" id="IPR042088">
    <property type="entry name" value="OligoPept_F_C"/>
</dbReference>
<dbReference type="AlphaFoldDB" id="D6U4M3"/>
<dbReference type="SUPFAM" id="SSF55486">
    <property type="entry name" value="Metalloproteases ('zincins'), catalytic domain"/>
    <property type="match status" value="1"/>
</dbReference>
<keyword evidence="10" id="KW-1185">Reference proteome</keyword>
<evidence type="ECO:0000256" key="5">
    <source>
        <dbReference type="ARBA" id="ARBA00023049"/>
    </source>
</evidence>
<dbReference type="PANTHER" id="PTHR34217">
    <property type="entry name" value="METAL-DEPENDENT CARBOXYPEPTIDASE"/>
    <property type="match status" value="1"/>
</dbReference>
<evidence type="ECO:0000256" key="1">
    <source>
        <dbReference type="ARBA" id="ARBA00022670"/>
    </source>
</evidence>
<dbReference type="Pfam" id="PF01432">
    <property type="entry name" value="Peptidase_M3"/>
    <property type="match status" value="1"/>
</dbReference>
<keyword evidence="5 6" id="KW-0482">Metalloprotease</keyword>
<dbReference type="GO" id="GO:0006508">
    <property type="term" value="P:proteolysis"/>
    <property type="evidence" value="ECO:0007669"/>
    <property type="project" value="UniProtKB-KW"/>
</dbReference>
<evidence type="ECO:0000256" key="6">
    <source>
        <dbReference type="RuleBase" id="RU003435"/>
    </source>
</evidence>
<dbReference type="GO" id="GO:0046872">
    <property type="term" value="F:metal ion binding"/>
    <property type="evidence" value="ECO:0007669"/>
    <property type="project" value="UniProtKB-UniRule"/>
</dbReference>
<organism evidence="9 10">
    <name type="scientific">Ktedonobacter racemifer DSM 44963</name>
    <dbReference type="NCBI Taxonomy" id="485913"/>
    <lineage>
        <taxon>Bacteria</taxon>
        <taxon>Bacillati</taxon>
        <taxon>Chloroflexota</taxon>
        <taxon>Ktedonobacteria</taxon>
        <taxon>Ktedonobacterales</taxon>
        <taxon>Ktedonobacteraceae</taxon>
        <taxon>Ktedonobacter</taxon>
    </lineage>
</organism>
<dbReference type="Proteomes" id="UP000004508">
    <property type="component" value="Unassembled WGS sequence"/>
</dbReference>
<evidence type="ECO:0000256" key="4">
    <source>
        <dbReference type="ARBA" id="ARBA00022833"/>
    </source>
</evidence>
<dbReference type="Pfam" id="PF08439">
    <property type="entry name" value="Peptidase_M3_N"/>
    <property type="match status" value="1"/>
</dbReference>
<comment type="caution">
    <text evidence="9">The sequence shown here is derived from an EMBL/GenBank/DDBJ whole genome shotgun (WGS) entry which is preliminary data.</text>
</comment>
<dbReference type="eggNOG" id="COG1164">
    <property type="taxonomic scope" value="Bacteria"/>
</dbReference>
<accession>D6U4M3</accession>
<keyword evidence="4 6" id="KW-0862">Zinc</keyword>
<reference evidence="9 10" key="1">
    <citation type="journal article" date="2011" name="Stand. Genomic Sci.">
        <title>Non-contiguous finished genome sequence and contextual data of the filamentous soil bacterium Ktedonobacter racemifer type strain (SOSP1-21).</title>
        <authorList>
            <person name="Chang Y.J."/>
            <person name="Land M."/>
            <person name="Hauser L."/>
            <person name="Chertkov O."/>
            <person name="Del Rio T.G."/>
            <person name="Nolan M."/>
            <person name="Copeland A."/>
            <person name="Tice H."/>
            <person name="Cheng J.F."/>
            <person name="Lucas S."/>
            <person name="Han C."/>
            <person name="Goodwin L."/>
            <person name="Pitluck S."/>
            <person name="Ivanova N."/>
            <person name="Ovchinikova G."/>
            <person name="Pati A."/>
            <person name="Chen A."/>
            <person name="Palaniappan K."/>
            <person name="Mavromatis K."/>
            <person name="Liolios K."/>
            <person name="Brettin T."/>
            <person name="Fiebig A."/>
            <person name="Rohde M."/>
            <person name="Abt B."/>
            <person name="Goker M."/>
            <person name="Detter J.C."/>
            <person name="Woyke T."/>
            <person name="Bristow J."/>
            <person name="Eisen J.A."/>
            <person name="Markowitz V."/>
            <person name="Hugenholtz P."/>
            <person name="Kyrpides N.C."/>
            <person name="Klenk H.P."/>
            <person name="Lapidus A."/>
        </authorList>
    </citation>
    <scope>NUCLEOTIDE SEQUENCE [LARGE SCALE GENOMIC DNA]</scope>
    <source>
        <strain evidence="10">DSM 44963</strain>
    </source>
</reference>
<dbReference type="InParanoid" id="D6U4M3"/>
<dbReference type="InterPro" id="IPR013647">
    <property type="entry name" value="OligopepF_N_dom"/>
</dbReference>
<feature type="domain" description="Peptidase M3A/M3B catalytic" evidence="7">
    <location>
        <begin position="207"/>
        <end position="585"/>
    </location>
</feature>
<protein>
    <submittedName>
        <fullName evidence="9">Oligoendopeptidase, pepF/M3 family</fullName>
    </submittedName>
</protein>
<evidence type="ECO:0000259" key="7">
    <source>
        <dbReference type="Pfam" id="PF01432"/>
    </source>
</evidence>
<dbReference type="NCBIfam" id="TIGR02290">
    <property type="entry name" value="M3_fam_3"/>
    <property type="match status" value="1"/>
</dbReference>
<evidence type="ECO:0000256" key="3">
    <source>
        <dbReference type="ARBA" id="ARBA00022801"/>
    </source>
</evidence>
<comment type="similarity">
    <text evidence="6">Belongs to the peptidase M3 family.</text>
</comment>
<proteinExistence type="inferred from homology"/>
<dbReference type="InterPro" id="IPR034006">
    <property type="entry name" value="M3B_PepF_2"/>
</dbReference>
<dbReference type="GO" id="GO:0004181">
    <property type="term" value="F:metallocarboxypeptidase activity"/>
    <property type="evidence" value="ECO:0007669"/>
    <property type="project" value="InterPro"/>
</dbReference>
<dbReference type="EMBL" id="ADVG01000004">
    <property type="protein sequence ID" value="EFH81453.1"/>
    <property type="molecule type" value="Genomic_DNA"/>
</dbReference>
<gene>
    <name evidence="9" type="ORF">Krac_2177</name>
</gene>
<dbReference type="InterPro" id="IPR001567">
    <property type="entry name" value="Pept_M3A_M3B_dom"/>
</dbReference>
<dbReference type="InterPro" id="IPR001333">
    <property type="entry name" value="Peptidase_M32_Taq"/>
</dbReference>
<dbReference type="RefSeq" id="WP_007918839.1">
    <property type="nucleotide sequence ID" value="NZ_ADVG01000004.1"/>
</dbReference>
<evidence type="ECO:0000259" key="8">
    <source>
        <dbReference type="Pfam" id="PF08439"/>
    </source>
</evidence>
<comment type="cofactor">
    <cofactor evidence="6">
        <name>Zn(2+)</name>
        <dbReference type="ChEBI" id="CHEBI:29105"/>
    </cofactor>
    <text evidence="6">Binds 1 zinc ion.</text>
</comment>
<dbReference type="PANTHER" id="PTHR34217:SF1">
    <property type="entry name" value="CARBOXYPEPTIDASE 1"/>
    <property type="match status" value="1"/>
</dbReference>
<dbReference type="Gene3D" id="1.10.1370.20">
    <property type="entry name" value="Oligoendopeptidase f, C-terminal domain"/>
    <property type="match status" value="1"/>
</dbReference>
<sequence length="602" mass="68398">MSTTTALPHWDMTVVYPGLDSSEFAQGLSQVLQHIDELASFFAEKQVQALPAAPVLDDAFVRDFEQVVARYNAMSDEVRTISVYISSFVNTNSQDDLAQAKYSELQRGLTLLAQQATRFTAWIGSLDVEALIERSQVARDHAFPLRKAYKQARHLMSPVEEELASELNVSSGSAWTKLHGNISSQLNVPLKIDGETKSYPMSAIRNMAFSEERDLRRLAYEAELAAWKSNAVPLAAALNSIKNEVNVISRRRQWESPLEASLFDSSIDRETLDAMLSAARASFPDWRRYLRTKARLLGLEKLAWYDLFAPVARESKVWEFAEASNFIIEQFGSYSQRLSDYAARAFRERWIDAEPRPGKRDGAYCASLRADESRILANFKPAFAGMSTLAHELGHGYHNLNMLKRTALQRRHPMTLAETASIFCETIIRHAALGQVEPSEQIAILEASLQGSCQVVVDITSRFLFEQNVFEKRQRRELSVDELNELMLDSQRQTYGAGLDEAMLHPYMWAVKGHYYNTGRSYYNYPYMFGLLFGLGLYARYQQQPEEFKQSYDDLLSSTGMASAAELAQRFGIDIRSESFWRSSLDITRQDIDLFEQLAAQR</sequence>